<dbReference type="NCBIfam" id="NF006905">
    <property type="entry name" value="PRK09399.1"/>
    <property type="match status" value="1"/>
</dbReference>
<dbReference type="RefSeq" id="WP_061969788.1">
    <property type="nucleotide sequence ID" value="NZ_FNHW01000001.1"/>
</dbReference>
<evidence type="ECO:0000256" key="2">
    <source>
        <dbReference type="SAM" id="MobiDB-lite"/>
    </source>
</evidence>
<feature type="compositionally biased region" description="Basic residues" evidence="2">
    <location>
        <begin position="30"/>
        <end position="46"/>
    </location>
</feature>
<dbReference type="OrthoDB" id="2691914at2"/>
<dbReference type="AlphaFoldDB" id="A0A1G9V5I9"/>
<name>A0A1G9V5I9_9BACL</name>
<evidence type="ECO:0000313" key="3">
    <source>
        <dbReference type="EMBL" id="SDM67383.1"/>
    </source>
</evidence>
<organism evidence="3 4">
    <name type="scientific">Fictibacillus solisalsi</name>
    <dbReference type="NCBI Taxonomy" id="459525"/>
    <lineage>
        <taxon>Bacteria</taxon>
        <taxon>Bacillati</taxon>
        <taxon>Bacillota</taxon>
        <taxon>Bacilli</taxon>
        <taxon>Bacillales</taxon>
        <taxon>Fictibacillaceae</taxon>
        <taxon>Fictibacillus</taxon>
    </lineage>
</organism>
<gene>
    <name evidence="3" type="ORF">SAMN04488137_1371</name>
</gene>
<protein>
    <submittedName>
        <fullName evidence="3">Small acid-soluble spore protein P (Minor)</fullName>
    </submittedName>
</protein>
<dbReference type="STRING" id="459525.SAMN04488137_1371"/>
<feature type="region of interest" description="Disordered" evidence="2">
    <location>
        <begin position="1"/>
        <end position="46"/>
    </location>
</feature>
<proteinExistence type="predicted"/>
<dbReference type="Pfam" id="PF08179">
    <property type="entry name" value="SspP"/>
    <property type="match status" value="1"/>
</dbReference>
<sequence length="46" mass="5251">MTEHNRFKDIRKNAPKGENPGQPEPLSGSKKVKNRNHTRQNHGGKM</sequence>
<dbReference type="InterPro" id="IPR012614">
    <property type="entry name" value="SASP_SspP"/>
</dbReference>
<evidence type="ECO:0000256" key="1">
    <source>
        <dbReference type="ARBA" id="ARBA00022969"/>
    </source>
</evidence>
<dbReference type="EMBL" id="FNHW01000001">
    <property type="protein sequence ID" value="SDM67383.1"/>
    <property type="molecule type" value="Genomic_DNA"/>
</dbReference>
<keyword evidence="4" id="KW-1185">Reference proteome</keyword>
<reference evidence="4" key="1">
    <citation type="submission" date="2016-10" db="EMBL/GenBank/DDBJ databases">
        <authorList>
            <person name="Varghese N."/>
            <person name="Submissions S."/>
        </authorList>
    </citation>
    <scope>NUCLEOTIDE SEQUENCE [LARGE SCALE GENOMIC DNA]</scope>
    <source>
        <strain evidence="4">CGMCC 1.6854</strain>
    </source>
</reference>
<keyword evidence="1" id="KW-0749">Sporulation</keyword>
<feature type="compositionally biased region" description="Basic and acidic residues" evidence="2">
    <location>
        <begin position="1"/>
        <end position="12"/>
    </location>
</feature>
<dbReference type="Proteomes" id="UP000199544">
    <property type="component" value="Unassembled WGS sequence"/>
</dbReference>
<dbReference type="GO" id="GO:0030435">
    <property type="term" value="P:sporulation resulting in formation of a cellular spore"/>
    <property type="evidence" value="ECO:0007669"/>
    <property type="project" value="UniProtKB-KW"/>
</dbReference>
<evidence type="ECO:0000313" key="4">
    <source>
        <dbReference type="Proteomes" id="UP000199544"/>
    </source>
</evidence>
<accession>A0A1G9V5I9</accession>